<dbReference type="EMBL" id="AZRN01000012">
    <property type="protein sequence ID" value="PNS00215.1"/>
    <property type="molecule type" value="Genomic_DNA"/>
</dbReference>
<gene>
    <name evidence="1" type="ORF">X927_03420</name>
</gene>
<organism evidence="1 2">
    <name type="scientific">Petrotoga mexicana DSM 14811</name>
    <dbReference type="NCBI Taxonomy" id="1122954"/>
    <lineage>
        <taxon>Bacteria</taxon>
        <taxon>Thermotogati</taxon>
        <taxon>Thermotogota</taxon>
        <taxon>Thermotogae</taxon>
        <taxon>Petrotogales</taxon>
        <taxon>Petrotogaceae</taxon>
        <taxon>Petrotoga</taxon>
    </lineage>
</organism>
<reference evidence="1 2" key="1">
    <citation type="submission" date="2013-12" db="EMBL/GenBank/DDBJ databases">
        <title>Comparative genomics of Petrotoga isolates.</title>
        <authorList>
            <person name="Nesbo C.L."/>
            <person name="Charchuk R."/>
            <person name="Chow K."/>
        </authorList>
    </citation>
    <scope>NUCLEOTIDE SEQUENCE [LARGE SCALE GENOMIC DNA]</scope>
    <source>
        <strain evidence="1 2">DSM 14811</strain>
    </source>
</reference>
<sequence length="50" mass="6221">MYFNKYKSQREIAKEMGYTEQQLKELSSKEDRRETWYQSKRKIKEAKLNT</sequence>
<protein>
    <submittedName>
        <fullName evidence="1">Uncharacterized protein</fullName>
    </submittedName>
</protein>
<dbReference type="Proteomes" id="UP000236604">
    <property type="component" value="Unassembled WGS sequence"/>
</dbReference>
<evidence type="ECO:0000313" key="1">
    <source>
        <dbReference type="EMBL" id="PNS00215.1"/>
    </source>
</evidence>
<keyword evidence="2" id="KW-1185">Reference proteome</keyword>
<accession>A0A2K1PBP3</accession>
<comment type="caution">
    <text evidence="1">The sequence shown here is derived from an EMBL/GenBank/DDBJ whole genome shotgun (WGS) entry which is preliminary data.</text>
</comment>
<proteinExistence type="predicted"/>
<dbReference type="AlphaFoldDB" id="A0A2K1PBP3"/>
<name>A0A2K1PBP3_9BACT</name>
<dbReference type="RefSeq" id="WP_169925114.1">
    <property type="nucleotide sequence ID" value="NZ_AZRN01000012.1"/>
</dbReference>
<evidence type="ECO:0000313" key="2">
    <source>
        <dbReference type="Proteomes" id="UP000236604"/>
    </source>
</evidence>